<dbReference type="InterPro" id="IPR050204">
    <property type="entry name" value="AraC_XylS_family_regulators"/>
</dbReference>
<dbReference type="Gene3D" id="3.30.450.20">
    <property type="entry name" value="PAS domain"/>
    <property type="match status" value="1"/>
</dbReference>
<reference evidence="6 7" key="1">
    <citation type="submission" date="2016-01" db="EMBL/GenBank/DDBJ databases">
        <title>Complete genome sequence of a soil Actinobacterium, Isoptericola dokdonensis DS-3.</title>
        <authorList>
            <person name="Kwon S.-K."/>
            <person name="Kim J.F."/>
        </authorList>
    </citation>
    <scope>NUCLEOTIDE SEQUENCE [LARGE SCALE GENOMIC DNA]</scope>
    <source>
        <strain evidence="6 7">DS-3</strain>
    </source>
</reference>
<dbReference type="GO" id="GO:0043565">
    <property type="term" value="F:sequence-specific DNA binding"/>
    <property type="evidence" value="ECO:0007669"/>
    <property type="project" value="InterPro"/>
</dbReference>
<dbReference type="EMBL" id="CP014209">
    <property type="protein sequence ID" value="ANC31528.1"/>
    <property type="molecule type" value="Genomic_DNA"/>
</dbReference>
<evidence type="ECO:0000256" key="1">
    <source>
        <dbReference type="ARBA" id="ARBA00023015"/>
    </source>
</evidence>
<dbReference type="RefSeq" id="WP_083973132.1">
    <property type="nucleotide sequence ID" value="NZ_CP014209.1"/>
</dbReference>
<dbReference type="PANTHER" id="PTHR46796">
    <property type="entry name" value="HTH-TYPE TRANSCRIPTIONAL ACTIVATOR RHAS-RELATED"/>
    <property type="match status" value="1"/>
</dbReference>
<dbReference type="AlphaFoldDB" id="A0A161I7G8"/>
<evidence type="ECO:0000256" key="3">
    <source>
        <dbReference type="ARBA" id="ARBA00023163"/>
    </source>
</evidence>
<feature type="domain" description="HTH araC/xylS-type" evidence="5">
    <location>
        <begin position="178"/>
        <end position="276"/>
    </location>
</feature>
<dbReference type="InterPro" id="IPR018060">
    <property type="entry name" value="HTH_AraC"/>
</dbReference>
<gene>
    <name evidence="6" type="primary">btr</name>
    <name evidence="6" type="ORF">I598_1981</name>
</gene>
<dbReference type="InterPro" id="IPR018062">
    <property type="entry name" value="HTH_AraC-typ_CS"/>
</dbReference>
<evidence type="ECO:0000256" key="4">
    <source>
        <dbReference type="SAM" id="MobiDB-lite"/>
    </source>
</evidence>
<dbReference type="PATRIC" id="fig|1300344.3.peg.1990"/>
<evidence type="ECO:0000259" key="5">
    <source>
        <dbReference type="PROSITE" id="PS01124"/>
    </source>
</evidence>
<sequence>MAIVAPGTAPQAGTARRSGATGPTGSGARRTGSAAASLWPEAERLLDALSPELVLLLDDLSATMFCAKDVTGRYALVNRTFVDRADRRSPREVVGRTSAELFAPELAERYDEQDGYVLREGWPLRNELELIRNLRGEPGWYLTTKIPVRRDGEVVGLVSTSRDLRTGDVDDQVIGSLTRVVQLVDERLDERLGLADLASAAGCTAGVLERRMRRVFALSPKQFLLRARVDRAISLLTGSDLRLAEVAVRSGFYDQPSFTRTFVRLTGETPAVYRRKSTVVDAG</sequence>
<keyword evidence="2" id="KW-0238">DNA-binding</keyword>
<dbReference type="GO" id="GO:0003700">
    <property type="term" value="F:DNA-binding transcription factor activity"/>
    <property type="evidence" value="ECO:0007669"/>
    <property type="project" value="InterPro"/>
</dbReference>
<dbReference type="Gene3D" id="1.10.10.60">
    <property type="entry name" value="Homeodomain-like"/>
    <property type="match status" value="1"/>
</dbReference>
<keyword evidence="3" id="KW-0804">Transcription</keyword>
<keyword evidence="7" id="KW-1185">Reference proteome</keyword>
<protein>
    <submittedName>
        <fullName evidence="6">HTH-type transcriptional activator Btr</fullName>
    </submittedName>
</protein>
<dbReference type="KEGG" id="ido:I598_1981"/>
<dbReference type="Pfam" id="PF12833">
    <property type="entry name" value="HTH_18"/>
    <property type="match status" value="1"/>
</dbReference>
<dbReference type="SUPFAM" id="SSF46689">
    <property type="entry name" value="Homeodomain-like"/>
    <property type="match status" value="1"/>
</dbReference>
<dbReference type="InterPro" id="IPR013656">
    <property type="entry name" value="PAS_4"/>
</dbReference>
<dbReference type="OrthoDB" id="2060755at2"/>
<dbReference type="STRING" id="1300344.I598_1981"/>
<dbReference type="Pfam" id="PF08448">
    <property type="entry name" value="PAS_4"/>
    <property type="match status" value="1"/>
</dbReference>
<organism evidence="6 7">
    <name type="scientific">Isoptericola dokdonensis DS-3</name>
    <dbReference type="NCBI Taxonomy" id="1300344"/>
    <lineage>
        <taxon>Bacteria</taxon>
        <taxon>Bacillati</taxon>
        <taxon>Actinomycetota</taxon>
        <taxon>Actinomycetes</taxon>
        <taxon>Micrococcales</taxon>
        <taxon>Promicromonosporaceae</taxon>
        <taxon>Isoptericola</taxon>
    </lineage>
</organism>
<dbReference type="Proteomes" id="UP000076794">
    <property type="component" value="Chromosome"/>
</dbReference>
<keyword evidence="1" id="KW-0805">Transcription regulation</keyword>
<evidence type="ECO:0000313" key="7">
    <source>
        <dbReference type="Proteomes" id="UP000076794"/>
    </source>
</evidence>
<feature type="region of interest" description="Disordered" evidence="4">
    <location>
        <begin position="1"/>
        <end position="33"/>
    </location>
</feature>
<dbReference type="CDD" id="cd00130">
    <property type="entry name" value="PAS"/>
    <property type="match status" value="1"/>
</dbReference>
<dbReference type="SUPFAM" id="SSF55785">
    <property type="entry name" value="PYP-like sensor domain (PAS domain)"/>
    <property type="match status" value="1"/>
</dbReference>
<dbReference type="PROSITE" id="PS01124">
    <property type="entry name" value="HTH_ARAC_FAMILY_2"/>
    <property type="match status" value="1"/>
</dbReference>
<name>A0A161I7G8_9MICO</name>
<evidence type="ECO:0000313" key="6">
    <source>
        <dbReference type="EMBL" id="ANC31528.1"/>
    </source>
</evidence>
<dbReference type="PROSITE" id="PS00041">
    <property type="entry name" value="HTH_ARAC_FAMILY_1"/>
    <property type="match status" value="1"/>
</dbReference>
<dbReference type="InterPro" id="IPR009057">
    <property type="entry name" value="Homeodomain-like_sf"/>
</dbReference>
<dbReference type="InterPro" id="IPR035965">
    <property type="entry name" value="PAS-like_dom_sf"/>
</dbReference>
<evidence type="ECO:0000256" key="2">
    <source>
        <dbReference type="ARBA" id="ARBA00023125"/>
    </source>
</evidence>
<proteinExistence type="predicted"/>
<accession>A0A161I7G8</accession>
<dbReference type="InterPro" id="IPR000014">
    <property type="entry name" value="PAS"/>
</dbReference>
<dbReference type="SMART" id="SM00342">
    <property type="entry name" value="HTH_ARAC"/>
    <property type="match status" value="1"/>
</dbReference>